<dbReference type="InterPro" id="IPR024508">
    <property type="entry name" value="DUF3226"/>
</dbReference>
<gene>
    <name evidence="1" type="ORF">MNB_SV-15-846</name>
</gene>
<protein>
    <recommendedName>
        <fullName evidence="2">DUF4276 family protein</fullName>
    </recommendedName>
</protein>
<dbReference type="EMBL" id="FRYL01000038">
    <property type="protein sequence ID" value="SHO81280.1"/>
    <property type="molecule type" value="Genomic_DNA"/>
</dbReference>
<sequence>MSNVLIVESENDKYFIEALIKNINLDIEIGEPICTIDEYECLGGIGKLEERLRALTHRIIKGEIDKVGIIFDADKVGIEKRIIQIQEKINLVKRDLPNGLDKVEFVIYIQNKDGNGELETVLKEIKSKDSTVADCLGTWQDCLPDNKKLNQKDFDKFWIQIYQRYDCCTKKEVKQAGKKCNNKASLTKGIYDFDRDILNNLKKFLKEIGEKDDNTTSN</sequence>
<evidence type="ECO:0008006" key="2">
    <source>
        <dbReference type="Google" id="ProtNLM"/>
    </source>
</evidence>
<dbReference type="Pfam" id="PF11536">
    <property type="entry name" value="DUF3226"/>
    <property type="match status" value="1"/>
</dbReference>
<proteinExistence type="predicted"/>
<organism evidence="1">
    <name type="scientific">hydrothermal vent metagenome</name>
    <dbReference type="NCBI Taxonomy" id="652676"/>
    <lineage>
        <taxon>unclassified sequences</taxon>
        <taxon>metagenomes</taxon>
        <taxon>ecological metagenomes</taxon>
    </lineage>
</organism>
<reference evidence="1" key="1">
    <citation type="submission" date="2016-10" db="EMBL/GenBank/DDBJ databases">
        <authorList>
            <person name="de Groot N.N."/>
        </authorList>
    </citation>
    <scope>NUCLEOTIDE SEQUENCE</scope>
</reference>
<accession>A0A1W1EK91</accession>
<dbReference type="AlphaFoldDB" id="A0A1W1EK91"/>
<evidence type="ECO:0000313" key="1">
    <source>
        <dbReference type="EMBL" id="SHO81280.1"/>
    </source>
</evidence>
<name>A0A1W1EK91_9ZZZZ</name>